<keyword evidence="8 14" id="KW-1133">Transmembrane helix</keyword>
<keyword evidence="12" id="KW-0325">Glycoprotein</keyword>
<evidence type="ECO:0000256" key="4">
    <source>
        <dbReference type="ARBA" id="ARBA00022511"/>
    </source>
</evidence>
<feature type="non-terminal residue" evidence="15">
    <location>
        <position position="1"/>
    </location>
</feature>
<keyword evidence="4" id="KW-1032">Host cell membrane</keyword>
<keyword evidence="5" id="KW-0945">Host-virus interaction</keyword>
<evidence type="ECO:0000256" key="5">
    <source>
        <dbReference type="ARBA" id="ARBA00022581"/>
    </source>
</evidence>
<keyword evidence="7" id="KW-1043">Host membrane</keyword>
<keyword evidence="6 14" id="KW-0812">Transmembrane</keyword>
<protein>
    <submittedName>
        <fullName evidence="15">ENVT1 protein</fullName>
    </submittedName>
</protein>
<comment type="subcellular location">
    <subcellularLocation>
        <location evidence="1">Host cell membrane</location>
        <topology evidence="1">Single-pass type I membrane protein</topology>
    </subcellularLocation>
    <subcellularLocation>
        <location evidence="2">Host endomembrane system</location>
        <topology evidence="2">Peripheral membrane protein</topology>
    </subcellularLocation>
    <subcellularLocation>
        <location evidence="3">Virion membrane</location>
        <topology evidence="3">Single-pass type I membrane protein</topology>
    </subcellularLocation>
</comment>
<feature type="non-terminal residue" evidence="15">
    <location>
        <position position="94"/>
    </location>
</feature>
<dbReference type="PANTHER" id="PTHR10424:SF81">
    <property type="entry name" value="ERVV2 PROTEIN"/>
    <property type="match status" value="1"/>
</dbReference>
<dbReference type="PANTHER" id="PTHR10424">
    <property type="entry name" value="VIRAL ENVELOPE PROTEIN"/>
    <property type="match status" value="1"/>
</dbReference>
<evidence type="ECO:0000256" key="12">
    <source>
        <dbReference type="ARBA" id="ARBA00023180"/>
    </source>
</evidence>
<evidence type="ECO:0000256" key="3">
    <source>
        <dbReference type="ARBA" id="ARBA00004563"/>
    </source>
</evidence>
<keyword evidence="13" id="KW-0449">Lipoprotein</keyword>
<keyword evidence="10" id="KW-0564">Palmitate</keyword>
<evidence type="ECO:0000256" key="6">
    <source>
        <dbReference type="ARBA" id="ARBA00022692"/>
    </source>
</evidence>
<dbReference type="OrthoDB" id="9633697at2759"/>
<evidence type="ECO:0000256" key="9">
    <source>
        <dbReference type="ARBA" id="ARBA00023136"/>
    </source>
</evidence>
<evidence type="ECO:0000256" key="10">
    <source>
        <dbReference type="ARBA" id="ARBA00023139"/>
    </source>
</evidence>
<evidence type="ECO:0000256" key="1">
    <source>
        <dbReference type="ARBA" id="ARBA00004402"/>
    </source>
</evidence>
<evidence type="ECO:0000256" key="8">
    <source>
        <dbReference type="ARBA" id="ARBA00022989"/>
    </source>
</evidence>
<sequence>KKRKREKEQQASWYESWFQQSPWLTTLLSTIAGPLILLVLVLTFGPCILNGLVRFIHQQLEETPLMIVTTRSPPANLEQAEKIVKKFDKKMLQK</sequence>
<organism evidence="15 16">
    <name type="scientific">Eubucco bourcierii</name>
    <name type="common">red-headed barbet</name>
    <dbReference type="NCBI Taxonomy" id="91767"/>
    <lineage>
        <taxon>Eukaryota</taxon>
        <taxon>Metazoa</taxon>
        <taxon>Chordata</taxon>
        <taxon>Craniata</taxon>
        <taxon>Vertebrata</taxon>
        <taxon>Euteleostomi</taxon>
        <taxon>Archelosauria</taxon>
        <taxon>Archosauria</taxon>
        <taxon>Dinosauria</taxon>
        <taxon>Saurischia</taxon>
        <taxon>Theropoda</taxon>
        <taxon>Coelurosauria</taxon>
        <taxon>Aves</taxon>
        <taxon>Neognathae</taxon>
        <taxon>Neoaves</taxon>
        <taxon>Telluraves</taxon>
        <taxon>Coraciimorphae</taxon>
        <taxon>Piciformes</taxon>
        <taxon>Ramphastidae</taxon>
        <taxon>Eubucco</taxon>
    </lineage>
</organism>
<accession>A0A7K8XZ28</accession>
<keyword evidence="9 14" id="KW-0472">Membrane</keyword>
<gene>
    <name evidence="15" type="primary">Ervs711_1</name>
    <name evidence="15" type="ORF">EUBBOU_R15363</name>
</gene>
<dbReference type="InterPro" id="IPR018154">
    <property type="entry name" value="TLV/ENV_coat_polyprotein"/>
</dbReference>
<dbReference type="AlphaFoldDB" id="A0A7K8XZ28"/>
<evidence type="ECO:0000256" key="14">
    <source>
        <dbReference type="SAM" id="Phobius"/>
    </source>
</evidence>
<evidence type="ECO:0000256" key="7">
    <source>
        <dbReference type="ARBA" id="ARBA00022870"/>
    </source>
</evidence>
<keyword evidence="16" id="KW-1185">Reference proteome</keyword>
<dbReference type="Proteomes" id="UP000583613">
    <property type="component" value="Unassembled WGS sequence"/>
</dbReference>
<feature type="transmembrane region" description="Helical" evidence="14">
    <location>
        <begin position="21"/>
        <end position="44"/>
    </location>
</feature>
<evidence type="ECO:0000256" key="13">
    <source>
        <dbReference type="ARBA" id="ARBA00023288"/>
    </source>
</evidence>
<keyword evidence="11" id="KW-1015">Disulfide bond</keyword>
<evidence type="ECO:0000313" key="16">
    <source>
        <dbReference type="Proteomes" id="UP000583613"/>
    </source>
</evidence>
<evidence type="ECO:0000256" key="11">
    <source>
        <dbReference type="ARBA" id="ARBA00023157"/>
    </source>
</evidence>
<evidence type="ECO:0000313" key="15">
    <source>
        <dbReference type="EMBL" id="NXF96591.1"/>
    </source>
</evidence>
<comment type="caution">
    <text evidence="15">The sequence shown here is derived from an EMBL/GenBank/DDBJ whole genome shotgun (WGS) entry which is preliminary data.</text>
</comment>
<evidence type="ECO:0000256" key="2">
    <source>
        <dbReference type="ARBA" id="ARBA00004531"/>
    </source>
</evidence>
<dbReference type="Pfam" id="PF00429">
    <property type="entry name" value="TLV_coat"/>
    <property type="match status" value="1"/>
</dbReference>
<reference evidence="15 16" key="1">
    <citation type="submission" date="2019-09" db="EMBL/GenBank/DDBJ databases">
        <title>Bird 10,000 Genomes (B10K) Project - Family phase.</title>
        <authorList>
            <person name="Zhang G."/>
        </authorList>
    </citation>
    <scope>NUCLEOTIDE SEQUENCE [LARGE SCALE GENOMIC DNA]</scope>
    <source>
        <strain evidence="15">B10K-DU-001-04</strain>
        <tissue evidence="15">Muscle</tissue>
    </source>
</reference>
<proteinExistence type="predicted"/>
<dbReference type="EMBL" id="VWZE01022433">
    <property type="protein sequence ID" value="NXF96591.1"/>
    <property type="molecule type" value="Genomic_DNA"/>
</dbReference>
<name>A0A7K8XZ28_9PICI</name>